<dbReference type="GO" id="GO:0003700">
    <property type="term" value="F:DNA-binding transcription factor activity"/>
    <property type="evidence" value="ECO:0007669"/>
    <property type="project" value="TreeGrafter"/>
</dbReference>
<gene>
    <name evidence="5" type="ORF">K788_0001999</name>
</gene>
<dbReference type="PROSITE" id="PS50977">
    <property type="entry name" value="HTH_TETR_2"/>
    <property type="match status" value="1"/>
</dbReference>
<dbReference type="PANTHER" id="PTHR30055:SF226">
    <property type="entry name" value="HTH-TYPE TRANSCRIPTIONAL REGULATOR PKSA"/>
    <property type="match status" value="1"/>
</dbReference>
<feature type="transmembrane region" description="Helical" evidence="3">
    <location>
        <begin position="132"/>
        <end position="152"/>
    </location>
</feature>
<evidence type="ECO:0000256" key="3">
    <source>
        <dbReference type="SAM" id="Phobius"/>
    </source>
</evidence>
<dbReference type="KEGG" id="bcai:K788_0001999"/>
<proteinExistence type="predicted"/>
<evidence type="ECO:0000256" key="2">
    <source>
        <dbReference type="PROSITE-ProRule" id="PRU00335"/>
    </source>
</evidence>
<dbReference type="Pfam" id="PF00440">
    <property type="entry name" value="TetR_N"/>
    <property type="match status" value="1"/>
</dbReference>
<dbReference type="GO" id="GO:0000976">
    <property type="term" value="F:transcription cis-regulatory region binding"/>
    <property type="evidence" value="ECO:0007669"/>
    <property type="project" value="TreeGrafter"/>
</dbReference>
<accession>A0A0N7JW69</accession>
<reference evidence="5 6" key="1">
    <citation type="journal article" date="2014" name="Genome Announc.">
        <title>Draft Genome Sequence of the Haloacid-Degrading Burkholderia caribensis Strain MBA4.</title>
        <authorList>
            <person name="Pan Y."/>
            <person name="Kong K.F."/>
            <person name="Tsang J.S."/>
        </authorList>
    </citation>
    <scope>NUCLEOTIDE SEQUENCE [LARGE SCALE GENOMIC DNA]</scope>
    <source>
        <strain evidence="5 6">MBA4</strain>
        <plasmid evidence="6">Plasmid</plasmid>
    </source>
</reference>
<name>A0A0N7JW69_9BURK</name>
<dbReference type="InterPro" id="IPR009057">
    <property type="entry name" value="Homeodomain-like_sf"/>
</dbReference>
<feature type="DNA-binding region" description="H-T-H motif" evidence="2">
    <location>
        <begin position="13"/>
        <end position="32"/>
    </location>
</feature>
<keyword evidence="3" id="KW-0812">Transmembrane</keyword>
<evidence type="ECO:0000259" key="4">
    <source>
        <dbReference type="PROSITE" id="PS50977"/>
    </source>
</evidence>
<evidence type="ECO:0000313" key="5">
    <source>
        <dbReference type="EMBL" id="ALL71181.1"/>
    </source>
</evidence>
<dbReference type="EMBL" id="CP012748">
    <property type="protein sequence ID" value="ALL71181.1"/>
    <property type="molecule type" value="Genomic_DNA"/>
</dbReference>
<keyword evidence="3" id="KW-1133">Transmembrane helix</keyword>
<dbReference type="PANTHER" id="PTHR30055">
    <property type="entry name" value="HTH-TYPE TRANSCRIPTIONAL REGULATOR RUTR"/>
    <property type="match status" value="1"/>
</dbReference>
<evidence type="ECO:0000256" key="1">
    <source>
        <dbReference type="ARBA" id="ARBA00023125"/>
    </source>
</evidence>
<dbReference type="Proteomes" id="UP000019146">
    <property type="component" value="Plasmid unnamed"/>
</dbReference>
<sequence>MQIVTADGPRALTTTRVAKRSGFAVGTIYQYFGNKDELMAAMVRRHVDHVVGFLEIACRDAQGERPEAMIDAMANAFIAANAGRSREAHAIHAVWTKIGNAALLDEGSARLHHATLDMISSLDEMRATRQDMISHALASILIGMLHALFVRGMDEQLMAVMREQLSKVVIVDKVDGHDRSASYSTPHVANVVT</sequence>
<dbReference type="InterPro" id="IPR001647">
    <property type="entry name" value="HTH_TetR"/>
</dbReference>
<dbReference type="Gene3D" id="1.10.357.10">
    <property type="entry name" value="Tetracycline Repressor, domain 2"/>
    <property type="match status" value="1"/>
</dbReference>
<keyword evidence="5" id="KW-0614">Plasmid</keyword>
<dbReference type="InterPro" id="IPR050109">
    <property type="entry name" value="HTH-type_TetR-like_transc_reg"/>
</dbReference>
<dbReference type="AlphaFoldDB" id="A0A0N7JW69"/>
<protein>
    <submittedName>
        <fullName evidence="5">Transcriptional regulator, TetR family</fullName>
    </submittedName>
</protein>
<keyword evidence="1 2" id="KW-0238">DNA-binding</keyword>
<keyword evidence="3" id="KW-0472">Membrane</keyword>
<evidence type="ECO:0000313" key="6">
    <source>
        <dbReference type="Proteomes" id="UP000019146"/>
    </source>
</evidence>
<feature type="domain" description="HTH tetR-type" evidence="4">
    <location>
        <begin position="1"/>
        <end position="50"/>
    </location>
</feature>
<dbReference type="SUPFAM" id="SSF46689">
    <property type="entry name" value="Homeodomain-like"/>
    <property type="match status" value="1"/>
</dbReference>
<organism evidence="5 6">
    <name type="scientific">Paraburkholderia caribensis MBA4</name>
    <dbReference type="NCBI Taxonomy" id="1323664"/>
    <lineage>
        <taxon>Bacteria</taxon>
        <taxon>Pseudomonadati</taxon>
        <taxon>Pseudomonadota</taxon>
        <taxon>Betaproteobacteria</taxon>
        <taxon>Burkholderiales</taxon>
        <taxon>Burkholderiaceae</taxon>
        <taxon>Paraburkholderia</taxon>
    </lineage>
</organism>
<geneLocation type="plasmid" evidence="6"/>